<evidence type="ECO:0000256" key="2">
    <source>
        <dbReference type="SAM" id="SignalP"/>
    </source>
</evidence>
<protein>
    <recommendedName>
        <fullName evidence="5">Lipoprotein</fullName>
    </recommendedName>
</protein>
<feature type="signal peptide" evidence="2">
    <location>
        <begin position="1"/>
        <end position="29"/>
    </location>
</feature>
<proteinExistence type="predicted"/>
<feature type="region of interest" description="Disordered" evidence="1">
    <location>
        <begin position="36"/>
        <end position="61"/>
    </location>
</feature>
<dbReference type="HOGENOM" id="CLU_628371_0_0_7"/>
<dbReference type="EMBL" id="CP001359">
    <property type="protein sequence ID" value="ACL63766.1"/>
    <property type="molecule type" value="Genomic_DNA"/>
</dbReference>
<gene>
    <name evidence="3" type="ordered locus">A2cp1_0409</name>
</gene>
<dbReference type="RefSeq" id="WP_012631819.1">
    <property type="nucleotide sequence ID" value="NC_011891.1"/>
</dbReference>
<evidence type="ECO:0008006" key="5">
    <source>
        <dbReference type="Google" id="ProtNLM"/>
    </source>
</evidence>
<feature type="region of interest" description="Disordered" evidence="1">
    <location>
        <begin position="75"/>
        <end position="95"/>
    </location>
</feature>
<keyword evidence="4" id="KW-1185">Reference proteome</keyword>
<feature type="chain" id="PRO_5002874855" description="Lipoprotein" evidence="2">
    <location>
        <begin position="30"/>
        <end position="419"/>
    </location>
</feature>
<name>B8JAV5_ANAD2</name>
<sequence>MRTAPVSAVVVLRPVALLAVALAAAALLARCGSGGDGGGAPPPGDGGPNPPPAPPPGAPGWAVAAAERFEAALPDGAFAPDPVPDDGPFSDGGAFFASRSVTPPAAFRASTPAGAGGWFTIESYTRRAGASTQELAEVVQDPADPSNHALRITSRAHTDATVLRPSAPLPARYRISVRVGFPSFGDGVAGGLNGYDGPADAGPWWPGEDATRQNGFYWLTILDRLPRPHVNTWIHHHRKVVVDSDNHYPPWMEIWDGDRFVWSGEHPVMLFALDGTQPGTERAGPPFLSFSNGAWQPSGAIRAVDAYLPGTWYRLTIERDGPRYTIEVSGRFRYGGEQTYRATVDAAARCVFHYPVDAAEAAGAARCVDEGAFASVGSAYPRWPAGGAWPDWFMLGDPHVNYYEGSVLYDDLVLETWRE</sequence>
<keyword evidence="2" id="KW-0732">Signal</keyword>
<dbReference type="AlphaFoldDB" id="B8JAV5"/>
<feature type="compositionally biased region" description="Pro residues" evidence="1">
    <location>
        <begin position="40"/>
        <end position="58"/>
    </location>
</feature>
<reference evidence="3" key="1">
    <citation type="submission" date="2009-01" db="EMBL/GenBank/DDBJ databases">
        <title>Complete sequence of Anaeromyxobacter dehalogenans 2CP-1.</title>
        <authorList>
            <consortium name="US DOE Joint Genome Institute"/>
            <person name="Lucas S."/>
            <person name="Copeland A."/>
            <person name="Lapidus A."/>
            <person name="Glavina del Rio T."/>
            <person name="Dalin E."/>
            <person name="Tice H."/>
            <person name="Bruce D."/>
            <person name="Goodwin L."/>
            <person name="Pitluck S."/>
            <person name="Saunders E."/>
            <person name="Brettin T."/>
            <person name="Detter J.C."/>
            <person name="Han C."/>
            <person name="Larimer F."/>
            <person name="Land M."/>
            <person name="Hauser L."/>
            <person name="Kyrpides N."/>
            <person name="Ovchinnikova G."/>
            <person name="Beliaev A.S."/>
            <person name="Richardson P."/>
        </authorList>
    </citation>
    <scope>NUCLEOTIDE SEQUENCE</scope>
    <source>
        <strain evidence="3">2CP-1</strain>
    </source>
</reference>
<evidence type="ECO:0000313" key="4">
    <source>
        <dbReference type="Proteomes" id="UP000007089"/>
    </source>
</evidence>
<accession>B8JAV5</accession>
<dbReference type="KEGG" id="acp:A2cp1_0409"/>
<evidence type="ECO:0000313" key="3">
    <source>
        <dbReference type="EMBL" id="ACL63766.1"/>
    </source>
</evidence>
<evidence type="ECO:0000256" key="1">
    <source>
        <dbReference type="SAM" id="MobiDB-lite"/>
    </source>
</evidence>
<dbReference type="Proteomes" id="UP000007089">
    <property type="component" value="Chromosome"/>
</dbReference>
<organism evidence="3 4">
    <name type="scientific">Anaeromyxobacter dehalogenans (strain ATCC BAA-258 / DSM 21875 / 2CP-1)</name>
    <dbReference type="NCBI Taxonomy" id="455488"/>
    <lineage>
        <taxon>Bacteria</taxon>
        <taxon>Pseudomonadati</taxon>
        <taxon>Myxococcota</taxon>
        <taxon>Myxococcia</taxon>
        <taxon>Myxococcales</taxon>
        <taxon>Cystobacterineae</taxon>
        <taxon>Anaeromyxobacteraceae</taxon>
        <taxon>Anaeromyxobacter</taxon>
    </lineage>
</organism>